<evidence type="ECO:0000313" key="1">
    <source>
        <dbReference type="EMBL" id="MCW3782967.1"/>
    </source>
</evidence>
<comment type="caution">
    <text evidence="1">The sequence shown here is derived from an EMBL/GenBank/DDBJ whole genome shotgun (WGS) entry which is preliminary data.</text>
</comment>
<dbReference type="Proteomes" id="UP001207582">
    <property type="component" value="Unassembled WGS sequence"/>
</dbReference>
<sequence>MANEVSGKTMDPHDPHNTGIEYLYCDGDNYKVRRRVVFAGAITLEGHDRIAMAAIGGDADDRLEFIPGQVGLPDLQKSFYVREIEVIDAILASDEAAPVVNRIDTAERQRYADLRAGMAATRPRWDPDKDHPVHLIDDIGLTEEVPTDPRDIATFIREMEAVSWDLGYLPPFHAEMEANHEEWLAAQAESDEPSA</sequence>
<protein>
    <submittedName>
        <fullName evidence="1">Uncharacterized protein</fullName>
    </submittedName>
</protein>
<organism evidence="1 2">
    <name type="scientific">Defluviimonas salinarum</name>
    <dbReference type="NCBI Taxonomy" id="2992147"/>
    <lineage>
        <taxon>Bacteria</taxon>
        <taxon>Pseudomonadati</taxon>
        <taxon>Pseudomonadota</taxon>
        <taxon>Alphaproteobacteria</taxon>
        <taxon>Rhodobacterales</taxon>
        <taxon>Paracoccaceae</taxon>
        <taxon>Albidovulum</taxon>
    </lineage>
</organism>
<proteinExistence type="predicted"/>
<dbReference type="EMBL" id="JAPDOG010000014">
    <property type="protein sequence ID" value="MCW3782967.1"/>
    <property type="molecule type" value="Genomic_DNA"/>
</dbReference>
<gene>
    <name evidence="1" type="ORF">OM960_15570</name>
</gene>
<keyword evidence="2" id="KW-1185">Reference proteome</keyword>
<accession>A0ABT3J5N6</accession>
<reference evidence="1 2" key="1">
    <citation type="submission" date="2022-10" db="EMBL/GenBank/DDBJ databases">
        <title>Defluviimonas sp. CAU 1641 isolated from mud.</title>
        <authorList>
            <person name="Kim W."/>
        </authorList>
    </citation>
    <scope>NUCLEOTIDE SEQUENCE [LARGE SCALE GENOMIC DNA]</scope>
    <source>
        <strain evidence="1 2">CAU 1641</strain>
    </source>
</reference>
<evidence type="ECO:0000313" key="2">
    <source>
        <dbReference type="Proteomes" id="UP001207582"/>
    </source>
</evidence>
<name>A0ABT3J5N6_9RHOB</name>